<reference evidence="9 10" key="1">
    <citation type="submission" date="2020-08" db="EMBL/GenBank/DDBJ databases">
        <title>Genomic Encyclopedia of Type Strains, Phase III (KMG-III): the genomes of soil and plant-associated and newly described type strains.</title>
        <authorList>
            <person name="Whitman W."/>
        </authorList>
    </citation>
    <scope>NUCLEOTIDE SEQUENCE [LARGE SCALE GENOMIC DNA]</scope>
    <source>
        <strain evidence="9 10">CECT 3266</strain>
    </source>
</reference>
<feature type="transmembrane region" description="Helical" evidence="7">
    <location>
        <begin position="577"/>
        <end position="595"/>
    </location>
</feature>
<feature type="transmembrane region" description="Helical" evidence="7">
    <location>
        <begin position="33"/>
        <end position="51"/>
    </location>
</feature>
<evidence type="ECO:0000256" key="6">
    <source>
        <dbReference type="ARBA" id="ARBA00023136"/>
    </source>
</evidence>
<dbReference type="InterPro" id="IPR004869">
    <property type="entry name" value="MMPL_dom"/>
</dbReference>
<feature type="transmembrane region" description="Helical" evidence="7">
    <location>
        <begin position="694"/>
        <end position="717"/>
    </location>
</feature>
<feature type="transmembrane region" description="Helical" evidence="7">
    <location>
        <begin position="664"/>
        <end position="687"/>
    </location>
</feature>
<dbReference type="PANTHER" id="PTHR33406">
    <property type="entry name" value="MEMBRANE PROTEIN MJ1562-RELATED"/>
    <property type="match status" value="1"/>
</dbReference>
<evidence type="ECO:0000256" key="2">
    <source>
        <dbReference type="ARBA" id="ARBA00010157"/>
    </source>
</evidence>
<proteinExistence type="inferred from homology"/>
<feature type="transmembrane region" description="Helical" evidence="7">
    <location>
        <begin position="302"/>
        <end position="324"/>
    </location>
</feature>
<feature type="domain" description="Membrane transport protein MMPL" evidence="8">
    <location>
        <begin position="66"/>
        <end position="394"/>
    </location>
</feature>
<feature type="domain" description="Membrane transport protein MMPL" evidence="8">
    <location>
        <begin position="424"/>
        <end position="726"/>
    </location>
</feature>
<evidence type="ECO:0000256" key="7">
    <source>
        <dbReference type="SAM" id="Phobius"/>
    </source>
</evidence>
<comment type="subcellular location">
    <subcellularLocation>
        <location evidence="1">Cell membrane</location>
        <topology evidence="1">Multi-pass membrane protein</topology>
    </subcellularLocation>
</comment>
<keyword evidence="4 7" id="KW-0812">Transmembrane</keyword>
<comment type="caution">
    <text evidence="9">The sequence shown here is derived from an EMBL/GenBank/DDBJ whole genome shotgun (WGS) entry which is preliminary data.</text>
</comment>
<accession>A0A7W7LNN5</accession>
<sequence length="745" mass="77445">MTSPQDARTALAAASAAARAARRADVRTFARRRAWLVLALAGVLTALLAVAGSGTAGRLASGGYTATGTESARAGDLLADRFGAGNPDLVLLVRAPGGVDTAQARAEGVRLTRELLGSSGVASVHSYWTDGAQDPALRAKDGRAALVAVDLTGADRDAARTAAALVPPLTGDHGVLDVSATGPAWVSVEANHVSHRDLIRAELVAAPVTLLILVIALRSLVAALVPLVIGGVSVVGTFALLRLLTCLMPVSVFATNLTSALGFGLAVDYGLFLVTRYREELARGGFVGPAVRRTARRAGRTVAVSACAVALSMSALLVLPLPFLRSMACAGIAVALLAAAAATLLVPPVLTLLGDRIDRWDPLSLLPRWRAAGPPRADSPAWHTVARVVMRRPLYYGGGCALVLVMFATPFAHAHFGLCDERVLPARTEAHRTAQAIRDEFATSTERILTVVLPDADPARDAAALRSYRQGVEGLTSVGRTAWMRSPAGSSFARGAVLSVAGSEDPQSEAGQQLVHRLRSLPGPGGSQLVTGRAAALADTREAVRERLPLAAFIAAATTWALLLLLTGSVLLPVKALVVGALSLGASFGAMVCVFQDGHLREALGAFTVTGTLEMSMPLLMFAIAFGLAIDYEIFLLSRVKEHYALTGDNRRAVVEGVARTGRLVTTGALAVAVVTGALVTSGVSMLKLLGAGLATAVLVDAVLVRGVLVPACLVLAGRLNWWAPQWLARGHARISRRLGLDEGH</sequence>
<dbReference type="SUPFAM" id="SSF82866">
    <property type="entry name" value="Multidrug efflux transporter AcrB transmembrane domain"/>
    <property type="match status" value="2"/>
</dbReference>
<keyword evidence="5 7" id="KW-1133">Transmembrane helix</keyword>
<feature type="transmembrane region" description="Helical" evidence="7">
    <location>
        <begin position="607"/>
        <end position="630"/>
    </location>
</feature>
<keyword evidence="6 7" id="KW-0472">Membrane</keyword>
<evidence type="ECO:0000313" key="9">
    <source>
        <dbReference type="EMBL" id="MBB4893589.1"/>
    </source>
</evidence>
<feature type="transmembrane region" description="Helical" evidence="7">
    <location>
        <begin position="253"/>
        <end position="274"/>
    </location>
</feature>
<feature type="transmembrane region" description="Helical" evidence="7">
    <location>
        <begin position="550"/>
        <end position="571"/>
    </location>
</feature>
<dbReference type="RefSeq" id="WP_184349464.1">
    <property type="nucleotide sequence ID" value="NZ_JACHJH010000003.1"/>
</dbReference>
<evidence type="ECO:0000256" key="5">
    <source>
        <dbReference type="ARBA" id="ARBA00022989"/>
    </source>
</evidence>
<evidence type="ECO:0000256" key="4">
    <source>
        <dbReference type="ARBA" id="ARBA00022692"/>
    </source>
</evidence>
<evidence type="ECO:0000259" key="8">
    <source>
        <dbReference type="Pfam" id="PF03176"/>
    </source>
</evidence>
<evidence type="ECO:0000256" key="1">
    <source>
        <dbReference type="ARBA" id="ARBA00004651"/>
    </source>
</evidence>
<evidence type="ECO:0000313" key="10">
    <source>
        <dbReference type="Proteomes" id="UP000556084"/>
    </source>
</evidence>
<protein>
    <submittedName>
        <fullName evidence="9">RND superfamily putative drug exporter</fullName>
    </submittedName>
</protein>
<dbReference type="Proteomes" id="UP000556084">
    <property type="component" value="Unassembled WGS sequence"/>
</dbReference>
<dbReference type="Pfam" id="PF03176">
    <property type="entry name" value="MMPL"/>
    <property type="match status" value="2"/>
</dbReference>
<feature type="transmembrane region" description="Helical" evidence="7">
    <location>
        <begin position="208"/>
        <end position="241"/>
    </location>
</feature>
<keyword evidence="3" id="KW-1003">Cell membrane</keyword>
<dbReference type="Gene3D" id="1.20.1640.10">
    <property type="entry name" value="Multidrug efflux transporter AcrB transmembrane domain"/>
    <property type="match status" value="2"/>
</dbReference>
<dbReference type="AlphaFoldDB" id="A0A7W7LNN5"/>
<feature type="transmembrane region" description="Helical" evidence="7">
    <location>
        <begin position="330"/>
        <end position="353"/>
    </location>
</feature>
<evidence type="ECO:0000256" key="3">
    <source>
        <dbReference type="ARBA" id="ARBA00022475"/>
    </source>
</evidence>
<organism evidence="9 10">
    <name type="scientific">Streptomyces olivoverticillatus</name>
    <dbReference type="NCBI Taxonomy" id="66427"/>
    <lineage>
        <taxon>Bacteria</taxon>
        <taxon>Bacillati</taxon>
        <taxon>Actinomycetota</taxon>
        <taxon>Actinomycetes</taxon>
        <taxon>Kitasatosporales</taxon>
        <taxon>Streptomycetaceae</taxon>
        <taxon>Streptomyces</taxon>
    </lineage>
</organism>
<dbReference type="InterPro" id="IPR050545">
    <property type="entry name" value="Mycobact_MmpL"/>
</dbReference>
<gene>
    <name evidence="9" type="ORF">FHS39_002620</name>
</gene>
<dbReference type="GO" id="GO:0005886">
    <property type="term" value="C:plasma membrane"/>
    <property type="evidence" value="ECO:0007669"/>
    <property type="project" value="UniProtKB-SubCell"/>
</dbReference>
<dbReference type="EMBL" id="JACHJH010000003">
    <property type="protein sequence ID" value="MBB4893589.1"/>
    <property type="molecule type" value="Genomic_DNA"/>
</dbReference>
<name>A0A7W7LNN5_9ACTN</name>
<keyword evidence="10" id="KW-1185">Reference proteome</keyword>
<dbReference type="PANTHER" id="PTHR33406:SF11">
    <property type="entry name" value="MEMBRANE PROTEIN SCO6666-RELATED"/>
    <property type="match status" value="1"/>
</dbReference>
<comment type="similarity">
    <text evidence="2">Belongs to the resistance-nodulation-cell division (RND) (TC 2.A.6) family. MmpL subfamily.</text>
</comment>